<dbReference type="Proteomes" id="UP000435649">
    <property type="component" value="Unassembled WGS sequence"/>
</dbReference>
<keyword evidence="3" id="KW-1185">Reference proteome</keyword>
<evidence type="ECO:0000313" key="3">
    <source>
        <dbReference type="Proteomes" id="UP000435649"/>
    </source>
</evidence>
<proteinExistence type="predicted"/>
<dbReference type="GO" id="GO:0045881">
    <property type="term" value="P:positive regulation of sporulation resulting in formation of a cellular spore"/>
    <property type="evidence" value="ECO:0007669"/>
    <property type="project" value="TreeGrafter"/>
</dbReference>
<evidence type="ECO:0000313" key="2">
    <source>
        <dbReference type="EMBL" id="MST97311.1"/>
    </source>
</evidence>
<evidence type="ECO:0000259" key="1">
    <source>
        <dbReference type="SMART" id="SM00470"/>
    </source>
</evidence>
<dbReference type="EMBL" id="VUNS01000009">
    <property type="protein sequence ID" value="MST97311.1"/>
    <property type="molecule type" value="Genomic_DNA"/>
</dbReference>
<dbReference type="InterPro" id="IPR050336">
    <property type="entry name" value="Chromosome_partition/occlusion"/>
</dbReference>
<dbReference type="AlphaFoldDB" id="A0A844G3V8"/>
<gene>
    <name evidence="2" type="ORF">FYJ85_09685</name>
</gene>
<dbReference type="GO" id="GO:0007059">
    <property type="term" value="P:chromosome segregation"/>
    <property type="evidence" value="ECO:0007669"/>
    <property type="project" value="TreeGrafter"/>
</dbReference>
<dbReference type="SUPFAM" id="SSF110849">
    <property type="entry name" value="ParB/Sulfiredoxin"/>
    <property type="match status" value="1"/>
</dbReference>
<dbReference type="RefSeq" id="WP_106055257.1">
    <property type="nucleotide sequence ID" value="NZ_CALXOB010000043.1"/>
</dbReference>
<accession>A0A844G3V8</accession>
<protein>
    <submittedName>
        <fullName evidence="2">ParB-like nuclease domain-containing protein</fullName>
    </submittedName>
</protein>
<dbReference type="SMART" id="SM00470">
    <property type="entry name" value="ParB"/>
    <property type="match status" value="1"/>
</dbReference>
<sequence>MAVDLKQYEKMPVWAADQPVARVYWIPVGMIEANDYNPNVVAPPEMELLELSIREDGFTQPIVVWHREDGRFEVVDGFHRSKVGRKLGLSHLPCVVLNRNEEERNDRIASTIRHNRARGKHQIIDMSNIVLELKRRNWSNAKIGKNLGMDPDEVLRLSQVGGLAEAFSERAFSEAWK</sequence>
<organism evidence="2 3">
    <name type="scientific">Victivallis lenta</name>
    <dbReference type="NCBI Taxonomy" id="2606640"/>
    <lineage>
        <taxon>Bacteria</taxon>
        <taxon>Pseudomonadati</taxon>
        <taxon>Lentisphaerota</taxon>
        <taxon>Lentisphaeria</taxon>
        <taxon>Victivallales</taxon>
        <taxon>Victivallaceae</taxon>
        <taxon>Victivallis</taxon>
    </lineage>
</organism>
<dbReference type="GO" id="GO:0005694">
    <property type="term" value="C:chromosome"/>
    <property type="evidence" value="ECO:0007669"/>
    <property type="project" value="TreeGrafter"/>
</dbReference>
<dbReference type="Gene3D" id="3.90.1530.10">
    <property type="entry name" value="Conserved hypothetical protein from pyrococcus furiosus pfu- 392566-001, ParB domain"/>
    <property type="match status" value="1"/>
</dbReference>
<dbReference type="InterPro" id="IPR003115">
    <property type="entry name" value="ParB_N"/>
</dbReference>
<dbReference type="Pfam" id="PF02195">
    <property type="entry name" value="ParB_N"/>
    <property type="match status" value="1"/>
</dbReference>
<dbReference type="PANTHER" id="PTHR33375:SF1">
    <property type="entry name" value="CHROMOSOME-PARTITIONING PROTEIN PARB-RELATED"/>
    <property type="match status" value="1"/>
</dbReference>
<feature type="domain" description="ParB-like N-terminal" evidence="1">
    <location>
        <begin position="24"/>
        <end position="116"/>
    </location>
</feature>
<dbReference type="PANTHER" id="PTHR33375">
    <property type="entry name" value="CHROMOSOME-PARTITIONING PROTEIN PARB-RELATED"/>
    <property type="match status" value="1"/>
</dbReference>
<comment type="caution">
    <text evidence="2">The sequence shown here is derived from an EMBL/GenBank/DDBJ whole genome shotgun (WGS) entry which is preliminary data.</text>
</comment>
<name>A0A844G3V8_9BACT</name>
<dbReference type="InterPro" id="IPR036086">
    <property type="entry name" value="ParB/Sulfiredoxin_sf"/>
</dbReference>
<dbReference type="CDD" id="cd16397">
    <property type="entry name" value="IbrB_like"/>
    <property type="match status" value="1"/>
</dbReference>
<reference evidence="2 3" key="1">
    <citation type="submission" date="2019-08" db="EMBL/GenBank/DDBJ databases">
        <title>In-depth cultivation of the pig gut microbiome towards novel bacterial diversity and tailored functional studies.</title>
        <authorList>
            <person name="Wylensek D."/>
            <person name="Hitch T.C.A."/>
            <person name="Clavel T."/>
        </authorList>
    </citation>
    <scope>NUCLEOTIDE SEQUENCE [LARGE SCALE GENOMIC DNA]</scope>
    <source>
        <strain evidence="2 3">BBE-744-WT-12</strain>
    </source>
</reference>